<keyword evidence="4" id="KW-1185">Reference proteome</keyword>
<dbReference type="InterPro" id="IPR006442">
    <property type="entry name" value="Antitoxin_Phd/YefM"/>
</dbReference>
<gene>
    <name evidence="3" type="ORF">GFC01_03465</name>
</gene>
<dbReference type="RefSeq" id="WP_152945260.1">
    <property type="nucleotide sequence ID" value="NZ_WHYR01000006.1"/>
</dbReference>
<evidence type="ECO:0000256" key="1">
    <source>
        <dbReference type="ARBA" id="ARBA00009981"/>
    </source>
</evidence>
<dbReference type="InterPro" id="IPR036165">
    <property type="entry name" value="YefM-like_sf"/>
</dbReference>
<comment type="similarity">
    <text evidence="1 2">Belongs to the phD/YefM antitoxin family.</text>
</comment>
<dbReference type="Pfam" id="PF02604">
    <property type="entry name" value="PhdYeFM_antitox"/>
    <property type="match status" value="1"/>
</dbReference>
<dbReference type="Proteomes" id="UP000441717">
    <property type="component" value="Unassembled WGS sequence"/>
</dbReference>
<proteinExistence type="inferred from homology"/>
<reference evidence="3 4" key="1">
    <citation type="submission" date="2019-10" db="EMBL/GenBank/DDBJ databases">
        <title>Comparative genomics of sulfur disproportionating microorganisms.</title>
        <authorList>
            <person name="Ward L.M."/>
            <person name="Bertran E."/>
            <person name="Johnston D."/>
        </authorList>
    </citation>
    <scope>NUCLEOTIDE SEQUENCE [LARGE SCALE GENOMIC DNA]</scope>
    <source>
        <strain evidence="3 4">DSM 14055</strain>
    </source>
</reference>
<dbReference type="OrthoDB" id="2086879at2"/>
<sequence length="84" mass="9776">MEFATSKELRLRTGEILEKVRAGGRFAITYRGKPVALLVPFEEDEGLSPRPYAEAWADLQRALETTDPYYSDWRDALRESRRQK</sequence>
<evidence type="ECO:0000313" key="3">
    <source>
        <dbReference type="EMBL" id="MQL51335.1"/>
    </source>
</evidence>
<organism evidence="3 4">
    <name type="scientific">Desulfofundulus thermobenzoicus</name>
    <dbReference type="NCBI Taxonomy" id="29376"/>
    <lineage>
        <taxon>Bacteria</taxon>
        <taxon>Bacillati</taxon>
        <taxon>Bacillota</taxon>
        <taxon>Clostridia</taxon>
        <taxon>Eubacteriales</taxon>
        <taxon>Peptococcaceae</taxon>
        <taxon>Desulfofundulus</taxon>
    </lineage>
</organism>
<protein>
    <recommendedName>
        <fullName evidence="2">Antitoxin</fullName>
    </recommendedName>
</protein>
<dbReference type="AlphaFoldDB" id="A0A6N7IMX1"/>
<name>A0A6N7IMX1_9FIRM</name>
<evidence type="ECO:0000313" key="4">
    <source>
        <dbReference type="Proteomes" id="UP000441717"/>
    </source>
</evidence>
<evidence type="ECO:0000256" key="2">
    <source>
        <dbReference type="RuleBase" id="RU362080"/>
    </source>
</evidence>
<dbReference type="Gene3D" id="3.40.1620.10">
    <property type="entry name" value="YefM-like domain"/>
    <property type="match status" value="1"/>
</dbReference>
<comment type="function">
    <text evidence="2">Antitoxin component of a type II toxin-antitoxin (TA) system.</text>
</comment>
<dbReference type="NCBIfam" id="TIGR01552">
    <property type="entry name" value="phd_fam"/>
    <property type="match status" value="1"/>
</dbReference>
<dbReference type="SUPFAM" id="SSF143120">
    <property type="entry name" value="YefM-like"/>
    <property type="match status" value="1"/>
</dbReference>
<dbReference type="EMBL" id="WHYR01000006">
    <property type="protein sequence ID" value="MQL51335.1"/>
    <property type="molecule type" value="Genomic_DNA"/>
</dbReference>
<comment type="caution">
    <text evidence="3">The sequence shown here is derived from an EMBL/GenBank/DDBJ whole genome shotgun (WGS) entry which is preliminary data.</text>
</comment>
<accession>A0A6N7IMX1</accession>